<dbReference type="EMBL" id="PQXO01000597">
    <property type="protein sequence ID" value="TGO83745.1"/>
    <property type="molecule type" value="Genomic_DNA"/>
</dbReference>
<feature type="region of interest" description="Disordered" evidence="1">
    <location>
        <begin position="264"/>
        <end position="588"/>
    </location>
</feature>
<gene>
    <name evidence="2" type="ORF">BPOR_0598g00030</name>
</gene>
<name>A0A4Z1KQK7_9HELO</name>
<feature type="compositionally biased region" description="Basic and acidic residues" evidence="1">
    <location>
        <begin position="465"/>
        <end position="537"/>
    </location>
</feature>
<proteinExistence type="predicted"/>
<protein>
    <submittedName>
        <fullName evidence="2">Uncharacterized protein</fullName>
    </submittedName>
</protein>
<feature type="compositionally biased region" description="Basic and acidic residues" evidence="1">
    <location>
        <begin position="567"/>
        <end position="581"/>
    </location>
</feature>
<comment type="caution">
    <text evidence="2">The sequence shown here is derived from an EMBL/GenBank/DDBJ whole genome shotgun (WGS) entry which is preliminary data.</text>
</comment>
<feature type="compositionally biased region" description="Basic and acidic residues" evidence="1">
    <location>
        <begin position="295"/>
        <end position="326"/>
    </location>
</feature>
<feature type="compositionally biased region" description="Basic and acidic residues" evidence="1">
    <location>
        <begin position="342"/>
        <end position="418"/>
    </location>
</feature>
<feature type="compositionally biased region" description="Basic and acidic residues" evidence="1">
    <location>
        <begin position="433"/>
        <end position="447"/>
    </location>
</feature>
<evidence type="ECO:0000313" key="3">
    <source>
        <dbReference type="Proteomes" id="UP000297280"/>
    </source>
</evidence>
<feature type="compositionally biased region" description="Polar residues" evidence="1">
    <location>
        <begin position="264"/>
        <end position="279"/>
    </location>
</feature>
<reference evidence="2 3" key="1">
    <citation type="submission" date="2017-12" db="EMBL/GenBank/DDBJ databases">
        <title>Comparative genomics of Botrytis spp.</title>
        <authorList>
            <person name="Valero-Jimenez C.A."/>
            <person name="Tapia P."/>
            <person name="Veloso J."/>
            <person name="Silva-Moreno E."/>
            <person name="Staats M."/>
            <person name="Valdes J.H."/>
            <person name="Van Kan J.A.L."/>
        </authorList>
    </citation>
    <scope>NUCLEOTIDE SEQUENCE [LARGE SCALE GENOMIC DNA]</scope>
    <source>
        <strain evidence="2 3">MUCL3349</strain>
    </source>
</reference>
<evidence type="ECO:0000313" key="2">
    <source>
        <dbReference type="EMBL" id="TGO83745.1"/>
    </source>
</evidence>
<dbReference type="Proteomes" id="UP000297280">
    <property type="component" value="Unassembled WGS sequence"/>
</dbReference>
<dbReference type="AlphaFoldDB" id="A0A4Z1KQK7"/>
<evidence type="ECO:0000256" key="1">
    <source>
        <dbReference type="SAM" id="MobiDB-lite"/>
    </source>
</evidence>
<accession>A0A4Z1KQK7</accession>
<keyword evidence="3" id="KW-1185">Reference proteome</keyword>
<organism evidence="2 3">
    <name type="scientific">Botrytis porri</name>
    <dbReference type="NCBI Taxonomy" id="87229"/>
    <lineage>
        <taxon>Eukaryota</taxon>
        <taxon>Fungi</taxon>
        <taxon>Dikarya</taxon>
        <taxon>Ascomycota</taxon>
        <taxon>Pezizomycotina</taxon>
        <taxon>Leotiomycetes</taxon>
        <taxon>Helotiales</taxon>
        <taxon>Sclerotiniaceae</taxon>
        <taxon>Botrytis</taxon>
    </lineage>
</organism>
<sequence>MSASNWRTVPTPLEEVPVDPDVREKETERIKRKVRWYEGIRPHLRNKSASSTYEKAKRDWNAHIDKRTWRNHGLITRRLEEDYLTARSNLDIGGNNAKESATVGFFERWLNDVFSEQRFFLKSQFGVSARKGPEKQADNLLGYITHYMLQQPLMMIEAKRHPKGRDYMTPGELAEVENQVEGYCRQWLKDNPDILFMYAVTCASTEMRFWIMKRSRDMERAKIVGLWEPIERTWAQYRDPGLDCDAEIISAAIDLIKDNPNGSDAAITSASESQSQSDRAPSAVPSKVTGGTSGSRRETPSGNGRGDRSRSRDRRGDRRDDQHSSQEETPEEQSERRRRRERERAKESERRDKEEGKEKEPRRSERGERRERGEREKDRSERRDKDEGKGKGKQPERSERRDKEEDRREQRETSDKSRSLQPSNPIDISRSSSRVDARRPITTDGRRNLAASSSPEYIQMPIRGPRRERGDTERGDRERGGERGDRERGDKVRGERERGDRERGDRERDRGEQAPPRVERRAEPSRSSRTAEPRTRDSLSTVPSTSSDDRNTSSSDNRPLRSRSTKKVVEDPSKNSRRDKPSGSGYIG</sequence>
<feature type="compositionally biased region" description="Polar residues" evidence="1">
    <location>
        <begin position="419"/>
        <end position="432"/>
    </location>
</feature>